<proteinExistence type="predicted"/>
<keyword evidence="2" id="KW-1185">Reference proteome</keyword>
<accession>A0ACC0VCP0</accession>
<reference evidence="1" key="1">
    <citation type="submission" date="2022-10" db="EMBL/GenBank/DDBJ databases">
        <title>Complete Genome of Trichothecium roseum strain YXFP-22015, a Plant Pathogen Isolated from Citrus.</title>
        <authorList>
            <person name="Wang Y."/>
            <person name="Zhu L."/>
        </authorList>
    </citation>
    <scope>NUCLEOTIDE SEQUENCE</scope>
    <source>
        <strain evidence="1">YXFP-22015</strain>
    </source>
</reference>
<dbReference type="EMBL" id="CM047940">
    <property type="protein sequence ID" value="KAI9904226.1"/>
    <property type="molecule type" value="Genomic_DNA"/>
</dbReference>
<name>A0ACC0VCP0_9HYPO</name>
<gene>
    <name evidence="1" type="ORF">N3K66_000755</name>
</gene>
<sequence>MTLINRVWHSVVGVMALHLAVSPASALLPRPPLVPVPVSEVGPRAETPGGAPRFRPPAANPRDPEFRCEYPAMEGWSPCSTADDRECWLRHEDGRQFNLSTNYEKLAPVGITRNYVLDVSSGVINADGQPLNEGKMFNGSYPGPWLEACWGDTLNITVVNNLKENGTSIHWHGIRQNGTMDMDGVNGITQCAIAPGSSFTYSFKAVQYGTSWYHSHYSVQYADGLQGPLTIHGPTSAPFDESKSPLLMTDWAHESAFKLLFNRNNPNQNQTILLNGAGNVSHYGYTPTLDVPPQYEIQFDKTLVGPSSPGRPKRYLLRLINTSFDSIFVFSIDNHRLQVVTSDFVPIEPYTSTSVHIGIGQRYNVIVEADPEGSEDGGNPVPEDGNFWIRTWVPDGCGTAPGGEGYEETGILRYGNASSTATPTSRPWGDVSRACADEPYTSLRPKLPWKVGPAANGVSAGEPGEQFNVTLGGFPENSTQYQQYPLAAFSLKPEGSTVFNPLQINYSDPTIAHLDEPLSSFPRKWVAIPEDYDDEAWVYLVLTMEDSSLQTQAHPIHLHGHDFAILQQVAGQTYDPSLLDLNLDNPPRRDVVLLPTGGFVVIAFKADNPGSWLMHCHIARHASEGLALQILERQADAAALFPPDSPRMLEAERVCDDFRAWHRGHPELFEGDSGV</sequence>
<evidence type="ECO:0000313" key="2">
    <source>
        <dbReference type="Proteomes" id="UP001163324"/>
    </source>
</evidence>
<dbReference type="Proteomes" id="UP001163324">
    <property type="component" value="Chromosome 1"/>
</dbReference>
<comment type="caution">
    <text evidence="1">The sequence shown here is derived from an EMBL/GenBank/DDBJ whole genome shotgun (WGS) entry which is preliminary data.</text>
</comment>
<evidence type="ECO:0000313" key="1">
    <source>
        <dbReference type="EMBL" id="KAI9904226.1"/>
    </source>
</evidence>
<protein>
    <submittedName>
        <fullName evidence="1">Uncharacterized protein</fullName>
    </submittedName>
</protein>
<organism evidence="1 2">
    <name type="scientific">Trichothecium roseum</name>
    <dbReference type="NCBI Taxonomy" id="47278"/>
    <lineage>
        <taxon>Eukaryota</taxon>
        <taxon>Fungi</taxon>
        <taxon>Dikarya</taxon>
        <taxon>Ascomycota</taxon>
        <taxon>Pezizomycotina</taxon>
        <taxon>Sordariomycetes</taxon>
        <taxon>Hypocreomycetidae</taxon>
        <taxon>Hypocreales</taxon>
        <taxon>Hypocreales incertae sedis</taxon>
        <taxon>Trichothecium</taxon>
    </lineage>
</organism>